<keyword evidence="4" id="KW-0479">Metal-binding</keyword>
<dbReference type="PANTHER" id="PTHR47165">
    <property type="entry name" value="OS03G0429900 PROTEIN"/>
    <property type="match status" value="1"/>
</dbReference>
<keyword evidence="3" id="KW-0235">DNA replication</keyword>
<dbReference type="FunFam" id="2.40.50.140:FF:000090">
    <property type="entry name" value="Replication protein A subunit"/>
    <property type="match status" value="1"/>
</dbReference>
<dbReference type="GO" id="GO:0008270">
    <property type="term" value="F:zinc ion binding"/>
    <property type="evidence" value="ECO:0007669"/>
    <property type="project" value="UniProtKB-KW"/>
</dbReference>
<feature type="domain" description="Replication factor A C-terminal" evidence="9">
    <location>
        <begin position="174"/>
        <end position="312"/>
    </location>
</feature>
<evidence type="ECO:0008006" key="12">
    <source>
        <dbReference type="Google" id="ProtNLM"/>
    </source>
</evidence>
<dbReference type="CDD" id="cd04475">
    <property type="entry name" value="RPA1_DBD_B"/>
    <property type="match status" value="1"/>
</dbReference>
<evidence type="ECO:0000259" key="10">
    <source>
        <dbReference type="Pfam" id="PF16900"/>
    </source>
</evidence>
<dbReference type="InterPro" id="IPR012340">
    <property type="entry name" value="NA-bd_OB-fold"/>
</dbReference>
<dbReference type="Gene3D" id="2.40.50.140">
    <property type="entry name" value="Nucleic acid-binding proteins"/>
    <property type="match status" value="2"/>
</dbReference>
<keyword evidence="6" id="KW-0862">Zinc</keyword>
<evidence type="ECO:0000256" key="4">
    <source>
        <dbReference type="ARBA" id="ARBA00022723"/>
    </source>
</evidence>
<evidence type="ECO:0000313" key="11">
    <source>
        <dbReference type="EMBL" id="CAD8462828.1"/>
    </source>
</evidence>
<organism evidence="11">
    <name type="scientific">Amorphochlora amoebiformis</name>
    <dbReference type="NCBI Taxonomy" id="1561963"/>
    <lineage>
        <taxon>Eukaryota</taxon>
        <taxon>Sar</taxon>
        <taxon>Rhizaria</taxon>
        <taxon>Cercozoa</taxon>
        <taxon>Chlorarachniophyceae</taxon>
        <taxon>Amorphochlora</taxon>
    </lineage>
</organism>
<evidence type="ECO:0000256" key="8">
    <source>
        <dbReference type="ARBA" id="ARBA00023242"/>
    </source>
</evidence>
<feature type="domain" description="Replication protein A OB" evidence="10">
    <location>
        <begin position="11"/>
        <end position="112"/>
    </location>
</feature>
<dbReference type="Pfam" id="PF16900">
    <property type="entry name" value="REPA_OB_2"/>
    <property type="match status" value="1"/>
</dbReference>
<evidence type="ECO:0000256" key="5">
    <source>
        <dbReference type="ARBA" id="ARBA00022771"/>
    </source>
</evidence>
<name>A0A7S0DU28_9EUKA</name>
<evidence type="ECO:0000256" key="7">
    <source>
        <dbReference type="ARBA" id="ARBA00023125"/>
    </source>
</evidence>
<evidence type="ECO:0000256" key="2">
    <source>
        <dbReference type="ARBA" id="ARBA00005690"/>
    </source>
</evidence>
<keyword evidence="5" id="KW-0863">Zinc-finger</keyword>
<dbReference type="EMBL" id="HBEM01031941">
    <property type="protein sequence ID" value="CAD8462828.1"/>
    <property type="molecule type" value="Transcribed_RNA"/>
</dbReference>
<dbReference type="AlphaFoldDB" id="A0A7S0DU28"/>
<dbReference type="InterPro" id="IPR013955">
    <property type="entry name" value="Rep_factor-A_C"/>
</dbReference>
<dbReference type="GO" id="GO:0005634">
    <property type="term" value="C:nucleus"/>
    <property type="evidence" value="ECO:0007669"/>
    <property type="project" value="UniProtKB-SubCell"/>
</dbReference>
<dbReference type="InterPro" id="IPR047192">
    <property type="entry name" value="Euk_RPA1_DBD_C"/>
</dbReference>
<evidence type="ECO:0000256" key="1">
    <source>
        <dbReference type="ARBA" id="ARBA00004123"/>
    </source>
</evidence>
<dbReference type="CDD" id="cd04476">
    <property type="entry name" value="RPA1_DBD_C"/>
    <property type="match status" value="1"/>
</dbReference>
<gene>
    <name evidence="11" type="ORF">LAMO00422_LOCUS21788</name>
</gene>
<dbReference type="SUPFAM" id="SSF50249">
    <property type="entry name" value="Nucleic acid-binding proteins"/>
    <property type="match status" value="2"/>
</dbReference>
<reference evidence="11" key="1">
    <citation type="submission" date="2021-01" db="EMBL/GenBank/DDBJ databases">
        <authorList>
            <person name="Corre E."/>
            <person name="Pelletier E."/>
            <person name="Niang G."/>
            <person name="Scheremetjew M."/>
            <person name="Finn R."/>
            <person name="Kale V."/>
            <person name="Holt S."/>
            <person name="Cochrane G."/>
            <person name="Meng A."/>
            <person name="Brown T."/>
            <person name="Cohen L."/>
        </authorList>
    </citation>
    <scope>NUCLEOTIDE SEQUENCE</scope>
    <source>
        <strain evidence="11">CCMP2058</strain>
    </source>
</reference>
<keyword evidence="8" id="KW-0539">Nucleus</keyword>
<evidence type="ECO:0000259" key="9">
    <source>
        <dbReference type="Pfam" id="PF08646"/>
    </source>
</evidence>
<dbReference type="InterPro" id="IPR031657">
    <property type="entry name" value="REPA_OB_2"/>
</dbReference>
<dbReference type="Pfam" id="PF08646">
    <property type="entry name" value="Rep_fac-A_C"/>
    <property type="match status" value="1"/>
</dbReference>
<dbReference type="GO" id="GO:0003677">
    <property type="term" value="F:DNA binding"/>
    <property type="evidence" value="ECO:0007669"/>
    <property type="project" value="UniProtKB-KW"/>
</dbReference>
<accession>A0A7S0DU28</accession>
<sequence>MEIKDPHFIPISQLEESPPNTIVDVIGIVKFASDSVKITSRNGREVEKRTLSLVDDSNVEVNVAIWGERASASSPLTASWERCPVLALQGVRVSDYDGRTLSVITTTKIEVDPNIERADQLREWFAVQGSTATPRMISTAPADDRPVGNLDIRNIEELNSLIANLEAGETIAKYVEITTGVEFIKRESAWYPACPKNDCNTKVIPDGQGGYRCEKCDQTHSSKTNRYVLQATLQDDTGSTWVTAFGDQALLLMDGLSADALERFQNEDLDKFDHAFQATQGKKFKFTIRLKSEEYQEQKRVRPIVVKIEEIHEPDTAVSAAEGGV</sequence>
<comment type="subcellular location">
    <subcellularLocation>
        <location evidence="1">Nucleus</location>
    </subcellularLocation>
</comment>
<evidence type="ECO:0000256" key="6">
    <source>
        <dbReference type="ARBA" id="ARBA00022833"/>
    </source>
</evidence>
<comment type="similarity">
    <text evidence="2">Belongs to the replication factor A protein 1 family.</text>
</comment>
<keyword evidence="7" id="KW-0238">DNA-binding</keyword>
<proteinExistence type="inferred from homology"/>
<evidence type="ECO:0000256" key="3">
    <source>
        <dbReference type="ARBA" id="ARBA00022705"/>
    </source>
</evidence>
<dbReference type="GO" id="GO:0006260">
    <property type="term" value="P:DNA replication"/>
    <property type="evidence" value="ECO:0007669"/>
    <property type="project" value="UniProtKB-KW"/>
</dbReference>
<dbReference type="FunFam" id="2.40.50.140:FF:000064">
    <property type="entry name" value="Replication protein A subunit"/>
    <property type="match status" value="1"/>
</dbReference>
<dbReference type="PANTHER" id="PTHR47165:SF4">
    <property type="entry name" value="OS03G0429900 PROTEIN"/>
    <property type="match status" value="1"/>
</dbReference>
<protein>
    <recommendedName>
        <fullName evidence="12">Replication protein A subunit</fullName>
    </recommendedName>
</protein>